<dbReference type="RefSeq" id="WP_063180703.1">
    <property type="nucleotide sequence ID" value="NZ_LQNT01000009.1"/>
</dbReference>
<comment type="similarity">
    <text evidence="1">Belongs to the enoyl-CoA hydratase/isomerase family.</text>
</comment>
<dbReference type="Proteomes" id="UP000076490">
    <property type="component" value="Unassembled WGS sequence"/>
</dbReference>
<evidence type="ECO:0000313" key="4">
    <source>
        <dbReference type="Proteomes" id="UP000076490"/>
    </source>
</evidence>
<reference evidence="3 4" key="1">
    <citation type="submission" date="2016-01" db="EMBL/GenBank/DDBJ databases">
        <title>Whole genome sequencing of Bhargavaea cecembensis T14.</title>
        <authorList>
            <person name="Hong K.W."/>
        </authorList>
    </citation>
    <scope>NUCLEOTIDE SEQUENCE [LARGE SCALE GENOMIC DNA]</scope>
    <source>
        <strain evidence="3 4">T14</strain>
    </source>
</reference>
<dbReference type="FunFam" id="1.10.12.10:FF:000001">
    <property type="entry name" value="Probable enoyl-CoA hydratase, mitochondrial"/>
    <property type="match status" value="1"/>
</dbReference>
<dbReference type="Gene3D" id="3.90.226.10">
    <property type="entry name" value="2-enoyl-CoA Hydratase, Chain A, domain 1"/>
    <property type="match status" value="1"/>
</dbReference>
<evidence type="ECO:0000256" key="1">
    <source>
        <dbReference type="ARBA" id="ARBA00005254"/>
    </source>
</evidence>
<dbReference type="Pfam" id="PF00378">
    <property type="entry name" value="ECH_1"/>
    <property type="match status" value="1"/>
</dbReference>
<dbReference type="InterPro" id="IPR029045">
    <property type="entry name" value="ClpP/crotonase-like_dom_sf"/>
</dbReference>
<dbReference type="AlphaFoldDB" id="A0A163FJ33"/>
<accession>A0A163FJ33</accession>
<dbReference type="PANTHER" id="PTHR11941:SF54">
    <property type="entry name" value="ENOYL-COA HYDRATASE, MITOCHONDRIAL"/>
    <property type="match status" value="1"/>
</dbReference>
<evidence type="ECO:0000313" key="3">
    <source>
        <dbReference type="EMBL" id="KZE38807.1"/>
    </source>
</evidence>
<comment type="caution">
    <text evidence="3">The sequence shown here is derived from an EMBL/GenBank/DDBJ whole genome shotgun (WGS) entry which is preliminary data.</text>
</comment>
<sequence length="258" mass="27933">MQNVLLFEVHQDIAVMEINRPPYNPLNPEVIEAMSGYLDEIYGNDDIRALVIKGSGEKAFSAGADIQQFVSKLGSRDLSMTAAFHQAFEKLSQLPIPVIAALKGHVLGGGLELALSCDFRICDENTKLGLPEVNLGIFPGAGGTQRLPRLVGSSKAMEIMMFGDSIGADEALQAGLVNRVVPAGESDEEAIRWAETLAKKPKAAIGKIKKAVVHGQNLPLAEGLRYEIELFSDVFKNDDAKEGVRAFIEKRKPSFAGR</sequence>
<name>A0A163FJ33_9BACL</name>
<dbReference type="OrthoDB" id="9775794at2"/>
<dbReference type="GO" id="GO:0016836">
    <property type="term" value="F:hydro-lyase activity"/>
    <property type="evidence" value="ECO:0007669"/>
    <property type="project" value="UniProtKB-ARBA"/>
</dbReference>
<dbReference type="InterPro" id="IPR014748">
    <property type="entry name" value="Enoyl-CoA_hydra_C"/>
</dbReference>
<proteinExistence type="inferred from homology"/>
<dbReference type="SUPFAM" id="SSF52096">
    <property type="entry name" value="ClpP/crotonase"/>
    <property type="match status" value="1"/>
</dbReference>
<dbReference type="Gene3D" id="1.10.12.10">
    <property type="entry name" value="Lyase 2-enoyl-coa Hydratase, Chain A, domain 2"/>
    <property type="match status" value="1"/>
</dbReference>
<dbReference type="GO" id="GO:0006635">
    <property type="term" value="P:fatty acid beta-oxidation"/>
    <property type="evidence" value="ECO:0007669"/>
    <property type="project" value="TreeGrafter"/>
</dbReference>
<gene>
    <name evidence="3" type="ORF">AV656_07855</name>
</gene>
<evidence type="ECO:0000256" key="2">
    <source>
        <dbReference type="ARBA" id="ARBA00023239"/>
    </source>
</evidence>
<dbReference type="EMBL" id="LQNT01000009">
    <property type="protein sequence ID" value="KZE38807.1"/>
    <property type="molecule type" value="Genomic_DNA"/>
</dbReference>
<dbReference type="InterPro" id="IPR001753">
    <property type="entry name" value="Enoyl-CoA_hydra/iso"/>
</dbReference>
<dbReference type="CDD" id="cd06558">
    <property type="entry name" value="crotonase-like"/>
    <property type="match status" value="1"/>
</dbReference>
<keyword evidence="2" id="KW-0456">Lyase</keyword>
<organism evidence="3 4">
    <name type="scientific">Bhargavaea cecembensis</name>
    <dbReference type="NCBI Taxonomy" id="394098"/>
    <lineage>
        <taxon>Bacteria</taxon>
        <taxon>Bacillati</taxon>
        <taxon>Bacillota</taxon>
        <taxon>Bacilli</taxon>
        <taxon>Bacillales</taxon>
        <taxon>Caryophanaceae</taxon>
        <taxon>Bhargavaea</taxon>
    </lineage>
</organism>
<dbReference type="PANTHER" id="PTHR11941">
    <property type="entry name" value="ENOYL-COA HYDRATASE-RELATED"/>
    <property type="match status" value="1"/>
</dbReference>
<evidence type="ECO:0008006" key="5">
    <source>
        <dbReference type="Google" id="ProtNLM"/>
    </source>
</evidence>
<protein>
    <recommendedName>
        <fullName evidence="5">Enoyl-CoA hydratase</fullName>
    </recommendedName>
</protein>
<dbReference type="FunFam" id="3.90.226.10:FF:000009">
    <property type="entry name" value="Carnitinyl-CoA dehydratase"/>
    <property type="match status" value="1"/>
</dbReference>